<dbReference type="EMBL" id="AOGX02000024">
    <property type="protein sequence ID" value="EOQ87932.1"/>
    <property type="molecule type" value="Genomic_DNA"/>
</dbReference>
<comment type="caution">
    <text evidence="1">The sequence shown here is derived from an EMBL/GenBank/DDBJ whole genome shotgun (WGS) entry which is preliminary data.</text>
</comment>
<dbReference type="Proteomes" id="UP000013996">
    <property type="component" value="Unassembled WGS sequence"/>
</dbReference>
<organism evidence="1 2">
    <name type="scientific">Leptospira yanagawae serovar Saopaulo str. Sao Paulo = ATCC 700523</name>
    <dbReference type="NCBI Taxonomy" id="1249483"/>
    <lineage>
        <taxon>Bacteria</taxon>
        <taxon>Pseudomonadati</taxon>
        <taxon>Spirochaetota</taxon>
        <taxon>Spirochaetia</taxon>
        <taxon>Leptospirales</taxon>
        <taxon>Leptospiraceae</taxon>
        <taxon>Leptospira</taxon>
    </lineage>
</organism>
<sequence>MNLGRKGEKKNCEFLYEGLGSLVIGSLRAEIIPTKQSLEKDLSTRTVYRVV</sequence>
<gene>
    <name evidence="1" type="ORF">LEP1GSC202_3220</name>
</gene>
<accession>A0A5E8HAQ5</accession>
<evidence type="ECO:0000313" key="1">
    <source>
        <dbReference type="EMBL" id="EOQ87932.1"/>
    </source>
</evidence>
<evidence type="ECO:0000313" key="2">
    <source>
        <dbReference type="Proteomes" id="UP000013996"/>
    </source>
</evidence>
<dbReference type="AlphaFoldDB" id="A0A5E8HAQ5"/>
<protein>
    <submittedName>
        <fullName evidence="1">Uncharacterized protein</fullName>
    </submittedName>
</protein>
<reference evidence="1 2" key="1">
    <citation type="submission" date="2013-04" db="EMBL/GenBank/DDBJ databases">
        <authorList>
            <person name="Harkins D.M."/>
            <person name="Durkin A.S."/>
            <person name="Brinkac L.M."/>
            <person name="Haft D.H."/>
            <person name="Selengut J.D."/>
            <person name="Sanka R."/>
            <person name="DePew J."/>
            <person name="Purushe J."/>
            <person name="Hartskeerl R.A."/>
            <person name="Ahmed A."/>
            <person name="van der Linden H."/>
            <person name="Goris M.G.A."/>
            <person name="Vinetz J.M."/>
            <person name="Sutton G.G."/>
            <person name="Nierman W.C."/>
            <person name="Fouts D.E."/>
        </authorList>
    </citation>
    <scope>NUCLEOTIDE SEQUENCE [LARGE SCALE GENOMIC DNA]</scope>
    <source>
        <strain evidence="1 2">Sao Paulo</strain>
    </source>
</reference>
<name>A0A5E8HAQ5_9LEPT</name>
<proteinExistence type="predicted"/>